<evidence type="ECO:0000313" key="2">
    <source>
        <dbReference type="Proteomes" id="UP000824250"/>
    </source>
</evidence>
<gene>
    <name evidence="1" type="ORF">IAB28_00530</name>
</gene>
<dbReference type="Proteomes" id="UP000824250">
    <property type="component" value="Unassembled WGS sequence"/>
</dbReference>
<dbReference type="AlphaFoldDB" id="A0A9D1A2D5"/>
<dbReference type="GO" id="GO:0004061">
    <property type="term" value="F:arylformamidase activity"/>
    <property type="evidence" value="ECO:0007669"/>
    <property type="project" value="InterPro"/>
</dbReference>
<accession>A0A9D1A2D5</accession>
<dbReference type="Pfam" id="PF04199">
    <property type="entry name" value="Cyclase"/>
    <property type="match status" value="1"/>
</dbReference>
<reference evidence="1" key="2">
    <citation type="journal article" date="2021" name="PeerJ">
        <title>Extensive microbial diversity within the chicken gut microbiome revealed by metagenomics and culture.</title>
        <authorList>
            <person name="Gilroy R."/>
            <person name="Ravi A."/>
            <person name="Getino M."/>
            <person name="Pursley I."/>
            <person name="Horton D.L."/>
            <person name="Alikhan N.F."/>
            <person name="Baker D."/>
            <person name="Gharbi K."/>
            <person name="Hall N."/>
            <person name="Watson M."/>
            <person name="Adriaenssens E.M."/>
            <person name="Foster-Nyarko E."/>
            <person name="Jarju S."/>
            <person name="Secka A."/>
            <person name="Antonio M."/>
            <person name="Oren A."/>
            <person name="Chaudhuri R.R."/>
            <person name="La Ragione R."/>
            <person name="Hildebrand F."/>
            <person name="Pallen M.J."/>
        </authorList>
    </citation>
    <scope>NUCLEOTIDE SEQUENCE</scope>
    <source>
        <strain evidence="1">CHK180-2868</strain>
    </source>
</reference>
<dbReference type="InterPro" id="IPR007325">
    <property type="entry name" value="KFase/CYL"/>
</dbReference>
<name>A0A9D1A2D5_9FIRM</name>
<dbReference type="SUPFAM" id="SSF102198">
    <property type="entry name" value="Putative cyclase"/>
    <property type="match status" value="1"/>
</dbReference>
<dbReference type="EMBL" id="DVGC01000001">
    <property type="protein sequence ID" value="HIR04447.1"/>
    <property type="molecule type" value="Genomic_DNA"/>
</dbReference>
<protein>
    <submittedName>
        <fullName evidence="1">Cyclase family protein</fullName>
    </submittedName>
</protein>
<organism evidence="1 2">
    <name type="scientific">Candidatus Copromonas faecavium</name>
    <name type="common">nom. illeg.</name>
    <dbReference type="NCBI Taxonomy" id="2840740"/>
    <lineage>
        <taxon>Bacteria</taxon>
        <taxon>Bacillati</taxon>
        <taxon>Bacillota</taxon>
        <taxon>Clostridia</taxon>
        <taxon>Lachnospirales</taxon>
        <taxon>Lachnospiraceae</taxon>
        <taxon>Candidatus Copromonas (nom. illeg.)</taxon>
    </lineage>
</organism>
<sequence length="197" mass="22097">MLIDITLRITPKMVTDAQGNERKSLAGHLGTHFDVMNKEFPLEYTKRNGIVFDVSHICDRDIDITDIELNKVKQDMFVAFYTGFIEKEGYGGTAYFTEHPQLSNQLIESLLEKKVSVIGIDFAGVRRGKDHVLKDQLCADRGVFIVENLCNLQTVLDAGGVCLIHTYPMNYAEMTGLPCRVIAEISHNSPLSMERTG</sequence>
<dbReference type="InterPro" id="IPR037175">
    <property type="entry name" value="KFase_sf"/>
</dbReference>
<dbReference type="GO" id="GO:0019441">
    <property type="term" value="P:L-tryptophan catabolic process to kynurenine"/>
    <property type="evidence" value="ECO:0007669"/>
    <property type="project" value="InterPro"/>
</dbReference>
<evidence type="ECO:0000313" key="1">
    <source>
        <dbReference type="EMBL" id="HIR04447.1"/>
    </source>
</evidence>
<reference evidence="1" key="1">
    <citation type="submission" date="2020-10" db="EMBL/GenBank/DDBJ databases">
        <authorList>
            <person name="Gilroy R."/>
        </authorList>
    </citation>
    <scope>NUCLEOTIDE SEQUENCE</scope>
    <source>
        <strain evidence="1">CHK180-2868</strain>
    </source>
</reference>
<dbReference type="Gene3D" id="3.50.30.50">
    <property type="entry name" value="Putative cyclase"/>
    <property type="match status" value="1"/>
</dbReference>
<proteinExistence type="predicted"/>
<comment type="caution">
    <text evidence="1">The sequence shown here is derived from an EMBL/GenBank/DDBJ whole genome shotgun (WGS) entry which is preliminary data.</text>
</comment>